<feature type="compositionally biased region" description="Pro residues" evidence="1">
    <location>
        <begin position="510"/>
        <end position="521"/>
    </location>
</feature>
<evidence type="ECO:0000313" key="2">
    <source>
        <dbReference type="EMBL" id="KMM73039.1"/>
    </source>
</evidence>
<feature type="region of interest" description="Disordered" evidence="1">
    <location>
        <begin position="177"/>
        <end position="583"/>
    </location>
</feature>
<reference evidence="2 3" key="1">
    <citation type="submission" date="2007-06" db="EMBL/GenBank/DDBJ databases">
        <title>The Genome Sequence of Coccidioides posadasii RMSCC_3488.</title>
        <authorList>
            <consortium name="Coccidioides Genome Resources Consortium"/>
            <consortium name="The Broad Institute Genome Sequencing Platform"/>
            <person name="Henn M.R."/>
            <person name="Sykes S."/>
            <person name="Young S."/>
            <person name="Jaffe D."/>
            <person name="Berlin A."/>
            <person name="Alvarez P."/>
            <person name="Butler J."/>
            <person name="Gnerre S."/>
            <person name="Grabherr M."/>
            <person name="Mauceli E."/>
            <person name="Brockman W."/>
            <person name="Kodira C."/>
            <person name="Alvarado L."/>
            <person name="Zeng Q."/>
            <person name="Crawford M."/>
            <person name="Antoine C."/>
            <person name="Devon K."/>
            <person name="Galgiani J."/>
            <person name="Orsborn K."/>
            <person name="Lewis M.L."/>
            <person name="Nusbaum C."/>
            <person name="Galagan J."/>
            <person name="Birren B."/>
        </authorList>
    </citation>
    <scope>NUCLEOTIDE SEQUENCE [LARGE SCALE GENOMIC DNA]</scope>
    <source>
        <strain evidence="2 3">RMSCC 3488</strain>
    </source>
</reference>
<feature type="region of interest" description="Disordered" evidence="1">
    <location>
        <begin position="1"/>
        <end position="161"/>
    </location>
</feature>
<feature type="compositionally biased region" description="Polar residues" evidence="1">
    <location>
        <begin position="549"/>
        <end position="558"/>
    </location>
</feature>
<reference evidence="3" key="3">
    <citation type="journal article" date="2010" name="Genome Res.">
        <title>Population genomic sequencing of Coccidioides fungi reveals recent hybridization and transposon control.</title>
        <authorList>
            <person name="Neafsey D.E."/>
            <person name="Barker B.M."/>
            <person name="Sharpton T.J."/>
            <person name="Stajich J.E."/>
            <person name="Park D.J."/>
            <person name="Whiston E."/>
            <person name="Hung C.-Y."/>
            <person name="McMahan C."/>
            <person name="White J."/>
            <person name="Sykes S."/>
            <person name="Heiman D."/>
            <person name="Young S."/>
            <person name="Zeng Q."/>
            <person name="Abouelleil A."/>
            <person name="Aftuck L."/>
            <person name="Bessette D."/>
            <person name="Brown A."/>
            <person name="FitzGerald M."/>
            <person name="Lui A."/>
            <person name="Macdonald J.P."/>
            <person name="Priest M."/>
            <person name="Orbach M.J."/>
            <person name="Galgiani J.N."/>
            <person name="Kirkland T.N."/>
            <person name="Cole G.T."/>
            <person name="Birren B.W."/>
            <person name="Henn M.R."/>
            <person name="Taylor J.W."/>
            <person name="Rounsley S.D."/>
        </authorList>
    </citation>
    <scope>NUCLEOTIDE SEQUENCE [LARGE SCALE GENOMIC DNA]</scope>
    <source>
        <strain evidence="3">RMSCC 3488</strain>
    </source>
</reference>
<feature type="compositionally biased region" description="Polar residues" evidence="1">
    <location>
        <begin position="355"/>
        <end position="364"/>
    </location>
</feature>
<feature type="compositionally biased region" description="Basic and acidic residues" evidence="1">
    <location>
        <begin position="186"/>
        <end position="195"/>
    </location>
</feature>
<dbReference type="Proteomes" id="UP000054567">
    <property type="component" value="Unassembled WGS sequence"/>
</dbReference>
<evidence type="ECO:0000256" key="1">
    <source>
        <dbReference type="SAM" id="MobiDB-lite"/>
    </source>
</evidence>
<proteinExistence type="predicted"/>
<feature type="compositionally biased region" description="Polar residues" evidence="1">
    <location>
        <begin position="126"/>
        <end position="135"/>
    </location>
</feature>
<feature type="compositionally biased region" description="Polar residues" evidence="1">
    <location>
        <begin position="1"/>
        <end position="17"/>
    </location>
</feature>
<feature type="compositionally biased region" description="Polar residues" evidence="1">
    <location>
        <begin position="25"/>
        <end position="40"/>
    </location>
</feature>
<protein>
    <recommendedName>
        <fullName evidence="4">TeaA receptor TeaR</fullName>
    </recommendedName>
</protein>
<feature type="compositionally biased region" description="Polar residues" evidence="1">
    <location>
        <begin position="399"/>
        <end position="411"/>
    </location>
</feature>
<feature type="compositionally biased region" description="Basic and acidic residues" evidence="1">
    <location>
        <begin position="522"/>
        <end position="537"/>
    </location>
</feature>
<dbReference type="VEuPathDB" id="FungiDB:CPAG_09328"/>
<feature type="compositionally biased region" description="Polar residues" evidence="1">
    <location>
        <begin position="371"/>
        <end position="384"/>
    </location>
</feature>
<evidence type="ECO:0008006" key="4">
    <source>
        <dbReference type="Google" id="ProtNLM"/>
    </source>
</evidence>
<organism evidence="2 3">
    <name type="scientific">Coccidioides posadasii RMSCC 3488</name>
    <dbReference type="NCBI Taxonomy" id="454284"/>
    <lineage>
        <taxon>Eukaryota</taxon>
        <taxon>Fungi</taxon>
        <taxon>Dikarya</taxon>
        <taxon>Ascomycota</taxon>
        <taxon>Pezizomycotina</taxon>
        <taxon>Eurotiomycetes</taxon>
        <taxon>Eurotiomycetidae</taxon>
        <taxon>Onygenales</taxon>
        <taxon>Onygenaceae</taxon>
        <taxon>Coccidioides</taxon>
    </lineage>
</organism>
<feature type="compositionally biased region" description="Polar residues" evidence="1">
    <location>
        <begin position="58"/>
        <end position="86"/>
    </location>
</feature>
<reference evidence="3" key="2">
    <citation type="journal article" date="2009" name="Genome Res.">
        <title>Comparative genomic analyses of the human fungal pathogens Coccidioides and their relatives.</title>
        <authorList>
            <person name="Sharpton T.J."/>
            <person name="Stajich J.E."/>
            <person name="Rounsley S.D."/>
            <person name="Gardner M.J."/>
            <person name="Wortman J.R."/>
            <person name="Jordar V.S."/>
            <person name="Maiti R."/>
            <person name="Kodira C.D."/>
            <person name="Neafsey D.E."/>
            <person name="Zeng Q."/>
            <person name="Hung C.-Y."/>
            <person name="McMahan C."/>
            <person name="Muszewska A."/>
            <person name="Grynberg M."/>
            <person name="Mandel M.A."/>
            <person name="Kellner E.M."/>
            <person name="Barker B.M."/>
            <person name="Galgiani J.N."/>
            <person name="Orbach M.J."/>
            <person name="Kirkland T.N."/>
            <person name="Cole G.T."/>
            <person name="Henn M.R."/>
            <person name="Birren B.W."/>
            <person name="Taylor J.W."/>
        </authorList>
    </citation>
    <scope>NUCLEOTIDE SEQUENCE [LARGE SCALE GENOMIC DNA]</scope>
    <source>
        <strain evidence="3">RMSCC 3488</strain>
    </source>
</reference>
<dbReference type="AlphaFoldDB" id="A0A0J6FV56"/>
<dbReference type="OrthoDB" id="418495at2759"/>
<name>A0A0J6FV56_COCPO</name>
<sequence>MAETAANNSADALSSPGSVKESQRPWDQSPSNGQDSTSPAPSKPRTSHDSTAPHPKYNSKNSISEAVNGTPVSGTLSRSGSRQGHLQDQGYLATHRGDTSSRMDTGLGPGGSDSDSLLDLYEQEPANRSPSSIMDSTDPKPDKGGYYRPQEPDDSHWIHRDKLAKIESEELQQFGIQAQDPVLMRHRSDSKRGRSYESQSIGTNGSVEPNESFPIIHEDKRQRLASPIPIDDGPQDEDVGPAVFEDPRLPEEIAADPYEDGGSASSSRVYRMPGLRKSSSRIPVLASSPHPIPHEYLGRDSPLPRTRNNTVTSGDEDTLSFSKTRRPSESAPRVLQTPEPQIETTPPQSSQPSTASRQLQNSPSKAKHSAKSTPATSRKASGTQDTRKSSGTHKKAAASNGNGSIQNQRPGTRSGERRPPTGLNRPEGDPPWLATMYKPDPRLPPDQQMLPTHAKRLQQELWEKEGRIPSTYDKDFAPLAIRRDEKPPSPVAEPELPKEEDPCPIVFAPPSLPSLPSPPKSPEMRDHPGKGDTDRSGYKSIPSLIPSATEPTFTTSISAKPGPSPMQEQPPPKKKSCSCCIVM</sequence>
<feature type="compositionally biased region" description="Polar residues" evidence="1">
    <location>
        <begin position="196"/>
        <end position="209"/>
    </location>
</feature>
<accession>A0A0J6FV56</accession>
<gene>
    <name evidence="2" type="ORF">CPAG_09328</name>
</gene>
<evidence type="ECO:0000313" key="3">
    <source>
        <dbReference type="Proteomes" id="UP000054567"/>
    </source>
</evidence>
<feature type="compositionally biased region" description="Basic and acidic residues" evidence="1">
    <location>
        <begin position="137"/>
        <end position="161"/>
    </location>
</feature>
<feature type="compositionally biased region" description="Low complexity" evidence="1">
    <location>
        <begin position="336"/>
        <end position="354"/>
    </location>
</feature>
<feature type="compositionally biased region" description="Basic and acidic residues" evidence="1">
    <location>
        <begin position="457"/>
        <end position="487"/>
    </location>
</feature>
<dbReference type="EMBL" id="DS268114">
    <property type="protein sequence ID" value="KMM73039.1"/>
    <property type="molecule type" value="Genomic_DNA"/>
</dbReference>